<dbReference type="InterPro" id="IPR003664">
    <property type="entry name" value="FA_synthesis"/>
</dbReference>
<dbReference type="Pfam" id="PF02504">
    <property type="entry name" value="FA_synthesis"/>
    <property type="match status" value="1"/>
</dbReference>
<dbReference type="GO" id="GO:0005737">
    <property type="term" value="C:cytoplasm"/>
    <property type="evidence" value="ECO:0007669"/>
    <property type="project" value="UniProtKB-SubCell"/>
</dbReference>
<dbReference type="NCBIfam" id="TIGR00182">
    <property type="entry name" value="plsX"/>
    <property type="match status" value="1"/>
</dbReference>
<dbReference type="PANTHER" id="PTHR30100:SF1">
    <property type="entry name" value="PHOSPHATE ACYLTRANSFERASE"/>
    <property type="match status" value="1"/>
</dbReference>
<comment type="subunit">
    <text evidence="10">Homodimer. Probably interacts with PlsY.</text>
</comment>
<proteinExistence type="inferred from homology"/>
<dbReference type="EMBL" id="UINC01030217">
    <property type="protein sequence ID" value="SVB14242.1"/>
    <property type="molecule type" value="Genomic_DNA"/>
</dbReference>
<accession>A0A382BLQ9</accession>
<evidence type="ECO:0000256" key="6">
    <source>
        <dbReference type="ARBA" id="ARBA00023098"/>
    </source>
</evidence>
<gene>
    <name evidence="11" type="ORF">METZ01_LOCUS167096</name>
</gene>
<dbReference type="InterPro" id="IPR012281">
    <property type="entry name" value="Phospholipid_synth_PlsX-like"/>
</dbReference>
<comment type="catalytic activity">
    <reaction evidence="1">
        <text>a fatty acyl-[ACP] + phosphate = an acyl phosphate + holo-[ACP]</text>
        <dbReference type="Rhea" id="RHEA:42292"/>
        <dbReference type="Rhea" id="RHEA-COMP:9685"/>
        <dbReference type="Rhea" id="RHEA-COMP:14125"/>
        <dbReference type="ChEBI" id="CHEBI:43474"/>
        <dbReference type="ChEBI" id="CHEBI:59918"/>
        <dbReference type="ChEBI" id="CHEBI:64479"/>
        <dbReference type="ChEBI" id="CHEBI:138651"/>
        <dbReference type="EC" id="2.3.1.274"/>
    </reaction>
</comment>
<dbReference type="EC" id="2.3.1.274" evidence="9"/>
<evidence type="ECO:0000256" key="5">
    <source>
        <dbReference type="ARBA" id="ARBA00022679"/>
    </source>
</evidence>
<keyword evidence="5" id="KW-0808">Transferase</keyword>
<keyword evidence="4" id="KW-0444">Lipid biosynthesis</keyword>
<organism evidence="11">
    <name type="scientific">marine metagenome</name>
    <dbReference type="NCBI Taxonomy" id="408172"/>
    <lineage>
        <taxon>unclassified sequences</taxon>
        <taxon>metagenomes</taxon>
        <taxon>ecological metagenomes</taxon>
    </lineage>
</organism>
<evidence type="ECO:0000256" key="1">
    <source>
        <dbReference type="ARBA" id="ARBA00001232"/>
    </source>
</evidence>
<sequence>MAIKVSIDASGGDYGIPVTIEAGINALSKYEDLQIHFVGDSLSIENELKKHRKSNLLKNRIDITHASEVISMDESPSNALRKKKDSSMRIAINLVKDGIADACVSAGNTGALMAIARFVLKTIDGVDRPAIMSSVPTINGHNHILDLGANIDSKPETLLQFAIMGSIAVQHTENIQKPSIGLLNVGVEDMKGHEKIQATADLLKDSSLNYQGFVEGDDIYKGVVDVIVCDGFEGNIALKASEGVANMVSHFIKESFNKSLLTKIVALFAKPVLKNFKAKIDPGKHNGASLLGLKGVVVKSHGNADVDSFLQAIKEAYLEAHAKITEKISEQLTQELEEHK</sequence>
<dbReference type="AlphaFoldDB" id="A0A382BLQ9"/>
<evidence type="ECO:0000313" key="11">
    <source>
        <dbReference type="EMBL" id="SVB14242.1"/>
    </source>
</evidence>
<comment type="subcellular location">
    <subcellularLocation>
        <location evidence="2">Cytoplasm</location>
    </subcellularLocation>
</comment>
<dbReference type="PANTHER" id="PTHR30100">
    <property type="entry name" value="FATTY ACID/PHOSPHOLIPID SYNTHESIS PROTEIN PLSX"/>
    <property type="match status" value="1"/>
</dbReference>
<evidence type="ECO:0000256" key="8">
    <source>
        <dbReference type="ARBA" id="ARBA00023264"/>
    </source>
</evidence>
<evidence type="ECO:0000256" key="4">
    <source>
        <dbReference type="ARBA" id="ARBA00022516"/>
    </source>
</evidence>
<protein>
    <recommendedName>
        <fullName evidence="9">phosphate acyltransferase</fullName>
        <ecNumber evidence="9">2.3.1.274</ecNumber>
    </recommendedName>
</protein>
<keyword evidence="8" id="KW-1208">Phospholipid metabolism</keyword>
<keyword evidence="3" id="KW-0963">Cytoplasm</keyword>
<dbReference type="Gene3D" id="3.40.718.10">
    <property type="entry name" value="Isopropylmalate Dehydrogenase"/>
    <property type="match status" value="1"/>
</dbReference>
<evidence type="ECO:0000256" key="3">
    <source>
        <dbReference type="ARBA" id="ARBA00022490"/>
    </source>
</evidence>
<dbReference type="GO" id="GO:0008654">
    <property type="term" value="P:phospholipid biosynthetic process"/>
    <property type="evidence" value="ECO:0007669"/>
    <property type="project" value="UniProtKB-KW"/>
</dbReference>
<evidence type="ECO:0000256" key="2">
    <source>
        <dbReference type="ARBA" id="ARBA00004496"/>
    </source>
</evidence>
<dbReference type="PIRSF" id="PIRSF002465">
    <property type="entry name" value="Phsphlp_syn_PlsX"/>
    <property type="match status" value="1"/>
</dbReference>
<evidence type="ECO:0000256" key="9">
    <source>
        <dbReference type="ARBA" id="ARBA00024069"/>
    </source>
</evidence>
<dbReference type="HAMAP" id="MF_00019">
    <property type="entry name" value="PlsX"/>
    <property type="match status" value="1"/>
</dbReference>
<dbReference type="GO" id="GO:0006633">
    <property type="term" value="P:fatty acid biosynthetic process"/>
    <property type="evidence" value="ECO:0007669"/>
    <property type="project" value="InterPro"/>
</dbReference>
<name>A0A382BLQ9_9ZZZZ</name>
<reference evidence="11" key="1">
    <citation type="submission" date="2018-05" db="EMBL/GenBank/DDBJ databases">
        <authorList>
            <person name="Lanie J.A."/>
            <person name="Ng W.-L."/>
            <person name="Kazmierczak K.M."/>
            <person name="Andrzejewski T.M."/>
            <person name="Davidsen T.M."/>
            <person name="Wayne K.J."/>
            <person name="Tettelin H."/>
            <person name="Glass J.I."/>
            <person name="Rusch D."/>
            <person name="Podicherti R."/>
            <person name="Tsui H.-C.T."/>
            <person name="Winkler M.E."/>
        </authorList>
    </citation>
    <scope>NUCLEOTIDE SEQUENCE</scope>
</reference>
<keyword evidence="6" id="KW-0443">Lipid metabolism</keyword>
<dbReference type="SUPFAM" id="SSF53659">
    <property type="entry name" value="Isocitrate/Isopropylmalate dehydrogenase-like"/>
    <property type="match status" value="1"/>
</dbReference>
<evidence type="ECO:0000256" key="7">
    <source>
        <dbReference type="ARBA" id="ARBA00023209"/>
    </source>
</evidence>
<evidence type="ECO:0000256" key="10">
    <source>
        <dbReference type="ARBA" id="ARBA00046608"/>
    </source>
</evidence>
<keyword evidence="7" id="KW-0594">Phospholipid biosynthesis</keyword>
<dbReference type="GO" id="GO:0043811">
    <property type="term" value="F:phosphate:acyl-[acyl carrier protein] acyltransferase activity"/>
    <property type="evidence" value="ECO:0007669"/>
    <property type="project" value="UniProtKB-EC"/>
</dbReference>